<evidence type="ECO:0000313" key="2">
    <source>
        <dbReference type="EMBL" id="KAB1179913.1"/>
    </source>
</evidence>
<evidence type="ECO:0000256" key="1">
    <source>
        <dbReference type="SAM" id="MobiDB-lite"/>
    </source>
</evidence>
<dbReference type="AlphaFoldDB" id="A0AAD3WUQ6"/>
<dbReference type="RefSeq" id="WP_106340860.1">
    <property type="nucleotide sequence ID" value="NZ_PVXI01000127.1"/>
</dbReference>
<reference evidence="2 3" key="1">
    <citation type="submission" date="2019-09" db="EMBL/GenBank/DDBJ databases">
        <title>Photobacterium damselae subsp. damselae CDC-2227-81, a human clinical isolate.</title>
        <authorList>
            <person name="Osorio C.R."/>
        </authorList>
    </citation>
    <scope>NUCLEOTIDE SEQUENCE [LARGE SCALE GENOMIC DNA]</scope>
    <source>
        <strain evidence="2 3">CDC-2227-81</strain>
    </source>
</reference>
<accession>A0AAD3WUQ6</accession>
<gene>
    <name evidence="2" type="ORF">F6450_12070</name>
</gene>
<sequence>MQNTNVISQTESRSIKVSKATSAYLKRRANKLHRKSLTARSNGTRNRLTNNAERTRKYANELYFMWS</sequence>
<organism evidence="2 3">
    <name type="scientific">Photobacterium damselae subsp. damselae</name>
    <name type="common">Listonella damsela</name>
    <dbReference type="NCBI Taxonomy" id="85581"/>
    <lineage>
        <taxon>Bacteria</taxon>
        <taxon>Pseudomonadati</taxon>
        <taxon>Pseudomonadota</taxon>
        <taxon>Gammaproteobacteria</taxon>
        <taxon>Vibrionales</taxon>
        <taxon>Vibrionaceae</taxon>
        <taxon>Photobacterium</taxon>
    </lineage>
</organism>
<protein>
    <submittedName>
        <fullName evidence="2">Uncharacterized protein</fullName>
    </submittedName>
</protein>
<feature type="compositionally biased region" description="Basic residues" evidence="1">
    <location>
        <begin position="26"/>
        <end position="37"/>
    </location>
</feature>
<comment type="caution">
    <text evidence="2">The sequence shown here is derived from an EMBL/GenBank/DDBJ whole genome shotgun (WGS) entry which is preliminary data.</text>
</comment>
<proteinExistence type="predicted"/>
<feature type="region of interest" description="Disordered" evidence="1">
    <location>
        <begin position="26"/>
        <end position="48"/>
    </location>
</feature>
<evidence type="ECO:0000313" key="3">
    <source>
        <dbReference type="Proteomes" id="UP000480943"/>
    </source>
</evidence>
<dbReference type="EMBL" id="VZUQ01000068">
    <property type="protein sequence ID" value="KAB1179913.1"/>
    <property type="molecule type" value="Genomic_DNA"/>
</dbReference>
<dbReference type="Proteomes" id="UP000480943">
    <property type="component" value="Unassembled WGS sequence"/>
</dbReference>
<name>A0AAD3WUQ6_PHODD</name>
<feature type="compositionally biased region" description="Polar residues" evidence="1">
    <location>
        <begin position="38"/>
        <end position="48"/>
    </location>
</feature>